<dbReference type="AlphaFoldDB" id="Q6SFQ5"/>
<dbReference type="EMBL" id="AY458647">
    <property type="protein sequence ID" value="AAR38157.2"/>
    <property type="molecule type" value="Genomic_DNA"/>
</dbReference>
<name>Q6SFQ5_9BACT</name>
<accession>Q6SFQ5</accession>
<protein>
    <submittedName>
        <fullName evidence="1">Uncharacterized protein</fullName>
    </submittedName>
</protein>
<sequence>MNRMNRMNRMKWMQIFKNIISIVAFLTCNYIIASEDKKLSLTSKNYFATNQTCQSYEVIEGKKYCIKESLIPLNSCGVQSDWPCMDPEGCLGITQFIKE</sequence>
<gene>
    <name evidence="1" type="ORF">MBMO_EBAC000-36A07.2</name>
</gene>
<reference evidence="1" key="2">
    <citation type="submission" date="2003-12" db="EMBL/GenBank/DDBJ databases">
        <title>Monterey Bay Coastal Ocean Microbial Observatory environmental clone sequencing.</title>
        <authorList>
            <person name="DeLong E.F."/>
        </authorList>
    </citation>
    <scope>NUCLEOTIDE SEQUENCE</scope>
</reference>
<reference evidence="1" key="1">
    <citation type="submission" date="2003-11" db="EMBL/GenBank/DDBJ databases">
        <authorList>
            <person name="Heidelberg J.F."/>
            <person name="Eisen J.A."/>
            <person name="Nelson W.C."/>
            <person name="DeLong E.F."/>
        </authorList>
    </citation>
    <scope>NUCLEOTIDE SEQUENCE</scope>
</reference>
<proteinExistence type="predicted"/>
<organism evidence="1">
    <name type="scientific">uncultured marine bacterium 580</name>
    <dbReference type="NCBI Taxonomy" id="257400"/>
    <lineage>
        <taxon>Bacteria</taxon>
        <taxon>environmental samples</taxon>
    </lineage>
</organism>
<evidence type="ECO:0000313" key="1">
    <source>
        <dbReference type="EMBL" id="AAR38157.2"/>
    </source>
</evidence>